<dbReference type="EMBL" id="JARJCM010000297">
    <property type="protein sequence ID" value="KAJ7019354.1"/>
    <property type="molecule type" value="Genomic_DNA"/>
</dbReference>
<evidence type="ECO:0000313" key="3">
    <source>
        <dbReference type="Proteomes" id="UP001218188"/>
    </source>
</evidence>
<evidence type="ECO:0000313" key="2">
    <source>
        <dbReference type="EMBL" id="KAJ7019354.1"/>
    </source>
</evidence>
<proteinExistence type="predicted"/>
<name>A0AAD6S182_9AGAR</name>
<gene>
    <name evidence="2" type="ORF">C8F04DRAFT_1276381</name>
</gene>
<protein>
    <submittedName>
        <fullName evidence="2">Uncharacterized protein</fullName>
    </submittedName>
</protein>
<feature type="chain" id="PRO_5042018088" evidence="1">
    <location>
        <begin position="19"/>
        <end position="186"/>
    </location>
</feature>
<evidence type="ECO:0000256" key="1">
    <source>
        <dbReference type="SAM" id="SignalP"/>
    </source>
</evidence>
<sequence length="186" mass="19788">MSMALWTYFAVVAVGSDTMNPRPAGADDFHVAGASELASRPAHATVRPGTCEEGGGGGGGGGGELFDWAAALVVLAHEVYFPELTPADWNSERPVRAHTRYALLVSRALLCDGYYYTVRYLVLVVGIYVHELCPLARALHAARIPALAAILSIFLVSGAGTGFTLRRRLSPLSSSDILIAWGGRRC</sequence>
<organism evidence="2 3">
    <name type="scientific">Mycena alexandri</name>
    <dbReference type="NCBI Taxonomy" id="1745969"/>
    <lineage>
        <taxon>Eukaryota</taxon>
        <taxon>Fungi</taxon>
        <taxon>Dikarya</taxon>
        <taxon>Basidiomycota</taxon>
        <taxon>Agaricomycotina</taxon>
        <taxon>Agaricomycetes</taxon>
        <taxon>Agaricomycetidae</taxon>
        <taxon>Agaricales</taxon>
        <taxon>Marasmiineae</taxon>
        <taxon>Mycenaceae</taxon>
        <taxon>Mycena</taxon>
    </lineage>
</organism>
<comment type="caution">
    <text evidence="2">The sequence shown here is derived from an EMBL/GenBank/DDBJ whole genome shotgun (WGS) entry which is preliminary data.</text>
</comment>
<feature type="signal peptide" evidence="1">
    <location>
        <begin position="1"/>
        <end position="18"/>
    </location>
</feature>
<keyword evidence="1" id="KW-0732">Signal</keyword>
<keyword evidence="3" id="KW-1185">Reference proteome</keyword>
<dbReference type="Proteomes" id="UP001218188">
    <property type="component" value="Unassembled WGS sequence"/>
</dbReference>
<reference evidence="2" key="1">
    <citation type="submission" date="2023-03" db="EMBL/GenBank/DDBJ databases">
        <title>Massive genome expansion in bonnet fungi (Mycena s.s.) driven by repeated elements and novel gene families across ecological guilds.</title>
        <authorList>
            <consortium name="Lawrence Berkeley National Laboratory"/>
            <person name="Harder C.B."/>
            <person name="Miyauchi S."/>
            <person name="Viragh M."/>
            <person name="Kuo A."/>
            <person name="Thoen E."/>
            <person name="Andreopoulos B."/>
            <person name="Lu D."/>
            <person name="Skrede I."/>
            <person name="Drula E."/>
            <person name="Henrissat B."/>
            <person name="Morin E."/>
            <person name="Kohler A."/>
            <person name="Barry K."/>
            <person name="LaButti K."/>
            <person name="Morin E."/>
            <person name="Salamov A."/>
            <person name="Lipzen A."/>
            <person name="Mereny Z."/>
            <person name="Hegedus B."/>
            <person name="Baldrian P."/>
            <person name="Stursova M."/>
            <person name="Weitz H."/>
            <person name="Taylor A."/>
            <person name="Grigoriev I.V."/>
            <person name="Nagy L.G."/>
            <person name="Martin F."/>
            <person name="Kauserud H."/>
        </authorList>
    </citation>
    <scope>NUCLEOTIDE SEQUENCE</scope>
    <source>
        <strain evidence="2">CBHHK200</strain>
    </source>
</reference>
<accession>A0AAD6S182</accession>
<dbReference type="AlphaFoldDB" id="A0AAD6S182"/>